<evidence type="ECO:0000256" key="5">
    <source>
        <dbReference type="ARBA" id="ARBA00023295"/>
    </source>
</evidence>
<dbReference type="SUPFAM" id="SSF51445">
    <property type="entry name" value="(Trans)glycosidases"/>
    <property type="match status" value="1"/>
</dbReference>
<feature type="domain" description="Glycosyl-hydrolase 97 catalytic" evidence="7">
    <location>
        <begin position="313"/>
        <end position="465"/>
    </location>
</feature>
<dbReference type="PANTHER" id="PTHR35803">
    <property type="entry name" value="GLUCAN 1,4-ALPHA-GLUCOSIDASE SUSB-RELATED"/>
    <property type="match status" value="1"/>
</dbReference>
<dbReference type="Pfam" id="PF14508">
    <property type="entry name" value="GH97_N"/>
    <property type="match status" value="1"/>
</dbReference>
<dbReference type="InterPro" id="IPR014718">
    <property type="entry name" value="GH-type_carb-bd"/>
</dbReference>
<dbReference type="InterPro" id="IPR029486">
    <property type="entry name" value="GH97_N"/>
</dbReference>
<keyword evidence="11" id="KW-1185">Reference proteome</keyword>
<evidence type="ECO:0000259" key="8">
    <source>
        <dbReference type="Pfam" id="PF14508"/>
    </source>
</evidence>
<dbReference type="GO" id="GO:0030246">
    <property type="term" value="F:carbohydrate binding"/>
    <property type="evidence" value="ECO:0007669"/>
    <property type="project" value="InterPro"/>
</dbReference>
<gene>
    <name evidence="10" type="ORF">H8744_05100</name>
</gene>
<sequence length="662" mass="74998">MKQHMTNKGKYLIGLFLLCSASLYSKDFKVASPDNKITLNVSVDKGISWSVNYGSTPVITPSFVSLRTDKKTWGEEPRIRKSDVRTVNETIEAPVYKKKEVADHYKELSLTFTGNYALQFRVYDDGVAYRWISSQKGDITILSEKAEFNFAKDDSKAYIGYVNAKEQDVYACSFENTYKHIPLKEMSDFWPAFAPVLVEQGTIKCGITEADLEDYPGMFLRLNPKTRQGLTGDFAPYPVEEVQGGHNNLQSLVVKRADYIAKTKGNRTFPWRTVIIAAADKDLLNNDMVYKLASPNRIGDTSWIKPGKLAWDYWNAWNIYGVDFRAGINTNTYLFYIDFAAKNGIEYVLLDEGWAVSTDIMKVVPEIDLPAIIRYAESKGVSILLWGGWLPLNQKMEEALAHYSKLGVKGFKVDFMDRDDQKMVDFYYRLAKKAAEHKLIIDFHGAYKPTGLQRTYPNVINFEGVYGLEYLKGDYPDMPFNDVTIPYIRMLAGPVDYTPGAMFNANKESYRGIHAMPMSQGTRAHQVALYVVFESPLNMLADSPNNYMKEQETTDFIRQIPTVFDQTVALDGKVGEYAVTAREEAGTWYLGAITNWDAREIIIDCSFLKSGNWQIELFKDGINADRNGNDYKREIFNVNAASKLKVQLAPGGGMAAIIRRTN</sequence>
<feature type="signal peptide" evidence="6">
    <location>
        <begin position="1"/>
        <end position="25"/>
    </location>
</feature>
<keyword evidence="3 10" id="KW-0378">Hydrolase</keyword>
<evidence type="ECO:0000313" key="11">
    <source>
        <dbReference type="Proteomes" id="UP000651085"/>
    </source>
</evidence>
<evidence type="ECO:0000256" key="3">
    <source>
        <dbReference type="ARBA" id="ARBA00022801"/>
    </source>
</evidence>
<keyword evidence="6" id="KW-0732">Signal</keyword>
<dbReference type="EMBL" id="JACRTF010000001">
    <property type="protein sequence ID" value="MBC8592635.1"/>
    <property type="molecule type" value="Genomic_DNA"/>
</dbReference>
<evidence type="ECO:0000313" key="10">
    <source>
        <dbReference type="EMBL" id="MBC8592635.1"/>
    </source>
</evidence>
<keyword evidence="4" id="KW-0106">Calcium</keyword>
<evidence type="ECO:0000256" key="2">
    <source>
        <dbReference type="ARBA" id="ARBA00011245"/>
    </source>
</evidence>
<dbReference type="Gene3D" id="3.20.20.70">
    <property type="entry name" value="Aldolase class I"/>
    <property type="match status" value="1"/>
</dbReference>
<accession>A0A926IPL3</accession>
<dbReference type="Pfam" id="PF10566">
    <property type="entry name" value="Glyco_hydro_97"/>
    <property type="match status" value="1"/>
</dbReference>
<comment type="caution">
    <text evidence="10">The sequence shown here is derived from an EMBL/GenBank/DDBJ whole genome shotgun (WGS) entry which is preliminary data.</text>
</comment>
<protein>
    <submittedName>
        <fullName evidence="10">Glycoside hydrolase family 97 protein</fullName>
    </submittedName>
</protein>
<comment type="subunit">
    <text evidence="2">Monomer.</text>
</comment>
<dbReference type="InterPro" id="IPR029483">
    <property type="entry name" value="GH97_C"/>
</dbReference>
<evidence type="ECO:0000256" key="4">
    <source>
        <dbReference type="ARBA" id="ARBA00022837"/>
    </source>
</evidence>
<evidence type="ECO:0000259" key="9">
    <source>
        <dbReference type="Pfam" id="PF14509"/>
    </source>
</evidence>
<evidence type="ECO:0000259" key="7">
    <source>
        <dbReference type="Pfam" id="PF10566"/>
    </source>
</evidence>
<reference evidence="10" key="1">
    <citation type="submission" date="2020-08" db="EMBL/GenBank/DDBJ databases">
        <title>Genome public.</title>
        <authorList>
            <person name="Liu C."/>
            <person name="Sun Q."/>
        </authorList>
    </citation>
    <scope>NUCLEOTIDE SEQUENCE</scope>
    <source>
        <strain evidence="10">N12</strain>
    </source>
</reference>
<dbReference type="InterPro" id="IPR017853">
    <property type="entry name" value="GH"/>
</dbReference>
<evidence type="ECO:0000256" key="1">
    <source>
        <dbReference type="ARBA" id="ARBA00001913"/>
    </source>
</evidence>
<dbReference type="GO" id="GO:0016798">
    <property type="term" value="F:hydrolase activity, acting on glycosyl bonds"/>
    <property type="evidence" value="ECO:0007669"/>
    <property type="project" value="UniProtKB-KW"/>
</dbReference>
<organism evidence="10 11">
    <name type="scientific">Jilunia laotingensis</name>
    <dbReference type="NCBI Taxonomy" id="2763675"/>
    <lineage>
        <taxon>Bacteria</taxon>
        <taxon>Pseudomonadati</taxon>
        <taxon>Bacteroidota</taxon>
        <taxon>Bacteroidia</taxon>
        <taxon>Bacteroidales</taxon>
        <taxon>Bacteroidaceae</taxon>
        <taxon>Jilunia</taxon>
    </lineage>
</organism>
<dbReference type="InterPro" id="IPR013785">
    <property type="entry name" value="Aldolase_TIM"/>
</dbReference>
<dbReference type="Gene3D" id="2.70.98.10">
    <property type="match status" value="1"/>
</dbReference>
<comment type="cofactor">
    <cofactor evidence="1">
        <name>Ca(2+)</name>
        <dbReference type="ChEBI" id="CHEBI:29108"/>
    </cofactor>
</comment>
<dbReference type="InterPro" id="IPR052720">
    <property type="entry name" value="Glycosyl_hydrolase_97"/>
</dbReference>
<dbReference type="InterPro" id="IPR019563">
    <property type="entry name" value="GH97_catalytic"/>
</dbReference>
<name>A0A926IPL3_9BACT</name>
<dbReference type="PANTHER" id="PTHR35803:SF2">
    <property type="entry name" value="RETAINING ALPHA-GALACTOSIDASE"/>
    <property type="match status" value="1"/>
</dbReference>
<dbReference type="InterPro" id="IPR013780">
    <property type="entry name" value="Glyco_hydro_b"/>
</dbReference>
<dbReference type="Pfam" id="PF14509">
    <property type="entry name" value="GH97_C"/>
    <property type="match status" value="1"/>
</dbReference>
<dbReference type="RefSeq" id="WP_262433807.1">
    <property type="nucleotide sequence ID" value="NZ_JACRTF010000001.1"/>
</dbReference>
<dbReference type="Proteomes" id="UP000651085">
    <property type="component" value="Unassembled WGS sequence"/>
</dbReference>
<evidence type="ECO:0000256" key="6">
    <source>
        <dbReference type="SAM" id="SignalP"/>
    </source>
</evidence>
<dbReference type="Gene3D" id="2.60.40.1180">
    <property type="entry name" value="Golgi alpha-mannosidase II"/>
    <property type="match status" value="1"/>
</dbReference>
<feature type="domain" description="Glycosyl-hydrolase 97 C-terminal oligomerisation" evidence="9">
    <location>
        <begin position="564"/>
        <end position="658"/>
    </location>
</feature>
<keyword evidence="5" id="KW-0326">Glycosidase</keyword>
<proteinExistence type="predicted"/>
<feature type="chain" id="PRO_5039467617" evidence="6">
    <location>
        <begin position="26"/>
        <end position="662"/>
    </location>
</feature>
<dbReference type="AlphaFoldDB" id="A0A926IPL3"/>
<feature type="domain" description="Glycosyl-hydrolase 97 N-terminal" evidence="8">
    <location>
        <begin position="30"/>
        <end position="295"/>
    </location>
</feature>